<comment type="similarity">
    <text evidence="2">Belongs to the TMEM186 family.</text>
</comment>
<evidence type="ECO:0000313" key="10">
    <source>
        <dbReference type="EnsemblMetazoa" id="ACOM032597-PA.1"/>
    </source>
</evidence>
<keyword evidence="6 9" id="KW-1133">Transmembrane helix</keyword>
<sequence length="281" mass="31487">LGCQKVGRKKYKSAPYNFPCNISSNLTAVLLLRLILTEKHCAKHCFINMLRTLRLVQSLGTKKGSVISSLTHHRQAICLQQQNINKPAFGSLVRHCSTNSALASTEQPATTSTEKDNESNATNWTTIYHFPSIMLTASLKRLKFYPMVCTGVSVPISIGLAYMDIWSMTTAEIVGAIGFTTSLTLSLFGMITDNLVGFVYCDDRLSKVKISFLDAKGKRQNRIYSVDDLVSRTELPKSFLKMYFPVKNHENGDVYKLVHQYGEIYDVHAFNKVFGHDVVSK</sequence>
<dbReference type="VEuPathDB" id="VectorBase:ACON2_036689"/>
<dbReference type="GO" id="GO:0005743">
    <property type="term" value="C:mitochondrial inner membrane"/>
    <property type="evidence" value="ECO:0007669"/>
    <property type="project" value="UniProtKB-SubCell"/>
</dbReference>
<evidence type="ECO:0000256" key="8">
    <source>
        <dbReference type="ARBA" id="ARBA00023136"/>
    </source>
</evidence>
<feature type="transmembrane region" description="Helical" evidence="9">
    <location>
        <begin position="175"/>
        <end position="201"/>
    </location>
</feature>
<keyword evidence="8 9" id="KW-0472">Membrane</keyword>
<dbReference type="EnsemblMetazoa" id="ACOM032597-RA">
    <property type="protein sequence ID" value="ACOM032597-PA.1"/>
    <property type="gene ID" value="ACOM032597"/>
</dbReference>
<evidence type="ECO:0000256" key="9">
    <source>
        <dbReference type="SAM" id="Phobius"/>
    </source>
</evidence>
<evidence type="ECO:0000256" key="5">
    <source>
        <dbReference type="ARBA" id="ARBA00022792"/>
    </source>
</evidence>
<name>A0A8W7PJ14_ANOCL</name>
<dbReference type="PANTHER" id="PTHR13603">
    <property type="entry name" value="TRANSMEMBRANE PROTEIN 186"/>
    <property type="match status" value="1"/>
</dbReference>
<accession>A0A8W7PJ14</accession>
<dbReference type="AlphaFoldDB" id="A0A8W7PJ14"/>
<dbReference type="InterPro" id="IPR026571">
    <property type="entry name" value="Tmem186"/>
</dbReference>
<keyword evidence="4 9" id="KW-0812">Transmembrane</keyword>
<evidence type="ECO:0000256" key="1">
    <source>
        <dbReference type="ARBA" id="ARBA00004448"/>
    </source>
</evidence>
<evidence type="ECO:0000256" key="6">
    <source>
        <dbReference type="ARBA" id="ARBA00022989"/>
    </source>
</evidence>
<proteinExistence type="inferred from homology"/>
<evidence type="ECO:0000256" key="7">
    <source>
        <dbReference type="ARBA" id="ARBA00023128"/>
    </source>
</evidence>
<keyword evidence="5" id="KW-0999">Mitochondrion inner membrane</keyword>
<protein>
    <recommendedName>
        <fullName evidence="3">Transmembrane protein 186</fullName>
    </recommendedName>
</protein>
<evidence type="ECO:0000256" key="4">
    <source>
        <dbReference type="ARBA" id="ARBA00022692"/>
    </source>
</evidence>
<evidence type="ECO:0000256" key="2">
    <source>
        <dbReference type="ARBA" id="ARBA00007020"/>
    </source>
</evidence>
<organism evidence="10">
    <name type="scientific">Anopheles coluzzii</name>
    <name type="common">African malaria mosquito</name>
    <dbReference type="NCBI Taxonomy" id="1518534"/>
    <lineage>
        <taxon>Eukaryota</taxon>
        <taxon>Metazoa</taxon>
        <taxon>Ecdysozoa</taxon>
        <taxon>Arthropoda</taxon>
        <taxon>Hexapoda</taxon>
        <taxon>Insecta</taxon>
        <taxon>Pterygota</taxon>
        <taxon>Neoptera</taxon>
        <taxon>Endopterygota</taxon>
        <taxon>Diptera</taxon>
        <taxon>Nematocera</taxon>
        <taxon>Culicoidea</taxon>
        <taxon>Culicidae</taxon>
        <taxon>Anophelinae</taxon>
        <taxon>Anopheles</taxon>
    </lineage>
</organism>
<keyword evidence="7" id="KW-0496">Mitochondrion</keyword>
<evidence type="ECO:0000256" key="3">
    <source>
        <dbReference type="ARBA" id="ARBA00014604"/>
    </source>
</evidence>
<feature type="transmembrane region" description="Helical" evidence="9">
    <location>
        <begin position="144"/>
        <end position="163"/>
    </location>
</feature>
<comment type="subcellular location">
    <subcellularLocation>
        <location evidence="1">Mitochondrion inner membrane</location>
        <topology evidence="1">Multi-pass membrane protein</topology>
    </subcellularLocation>
</comment>
<reference evidence="10" key="1">
    <citation type="submission" date="2022-08" db="UniProtKB">
        <authorList>
            <consortium name="EnsemblMetazoa"/>
        </authorList>
    </citation>
    <scope>IDENTIFICATION</scope>
</reference>
<dbReference type="Proteomes" id="UP000075882">
    <property type="component" value="Unassembled WGS sequence"/>
</dbReference>
<dbReference type="PANTHER" id="PTHR13603:SF1">
    <property type="entry name" value="TRANSMEMBRANE PROTEIN 186"/>
    <property type="match status" value="1"/>
</dbReference>